<dbReference type="InterPro" id="IPR000667">
    <property type="entry name" value="Peptidase_S13"/>
</dbReference>
<dbReference type="PRINTS" id="PR00922">
    <property type="entry name" value="DADACBPTASE3"/>
</dbReference>
<dbReference type="EMBL" id="JTDO01000006">
    <property type="protein sequence ID" value="KLT73074.1"/>
    <property type="molecule type" value="Genomic_DNA"/>
</dbReference>
<comment type="caution">
    <text evidence="3">The sequence shown here is derived from an EMBL/GenBank/DDBJ whole genome shotgun (WGS) entry which is preliminary data.</text>
</comment>
<accession>A0A0J0YSJ3</accession>
<gene>
    <name evidence="3" type="ORF">PL75_05260</name>
</gene>
<keyword evidence="2" id="KW-0378">Hydrolase</keyword>
<dbReference type="STRING" id="1470200.PL75_05260"/>
<dbReference type="GO" id="GO:0004185">
    <property type="term" value="F:serine-type carboxypeptidase activity"/>
    <property type="evidence" value="ECO:0007669"/>
    <property type="project" value="InterPro"/>
</dbReference>
<dbReference type="GO" id="GO:0000270">
    <property type="term" value="P:peptidoglycan metabolic process"/>
    <property type="evidence" value="ECO:0007669"/>
    <property type="project" value="TreeGrafter"/>
</dbReference>
<organism evidence="3 4">
    <name type="scientific">Neisseria arctica</name>
    <dbReference type="NCBI Taxonomy" id="1470200"/>
    <lineage>
        <taxon>Bacteria</taxon>
        <taxon>Pseudomonadati</taxon>
        <taxon>Pseudomonadota</taxon>
        <taxon>Betaproteobacteria</taxon>
        <taxon>Neisseriales</taxon>
        <taxon>Neisseriaceae</taxon>
        <taxon>Neisseria</taxon>
    </lineage>
</organism>
<dbReference type="Gene3D" id="3.40.710.10">
    <property type="entry name" value="DD-peptidase/beta-lactamase superfamily"/>
    <property type="match status" value="2"/>
</dbReference>
<dbReference type="AlphaFoldDB" id="A0A0J0YSJ3"/>
<reference evidence="3 4" key="1">
    <citation type="submission" date="2014-11" db="EMBL/GenBank/DDBJ databases">
        <title>Genome of a novel goose pathogen.</title>
        <authorList>
            <person name="Hansen C.M."/>
            <person name="Hueffer K."/>
            <person name="Choi S.C."/>
        </authorList>
    </citation>
    <scope>NUCLEOTIDE SEQUENCE [LARGE SCALE GENOMIC DNA]</scope>
    <source>
        <strain evidence="3 4">KH1503</strain>
    </source>
</reference>
<comment type="similarity">
    <text evidence="1">Belongs to the peptidase S13 family.</text>
</comment>
<sequence>MYHRILLLIVLFCSPYLWAFDFGKIPPEEVSVYIQDLQTGKALVSHRADTAVNPASVMKLVTTFTALRSLGSDYSWQTEWKSDAPVKNHILEGDLYWVGSGNPVLDQNDLLDVQSQLAARGIRHIRGQLVLDRQIWSNNGSAEDFDADSAETFATPPDPHMLAYKVVWLKPERNEQGITTVTLNPPLPEVPQQYNIGLYPSAAGCPSLKSYLNARYQNGTLVAEGRIPEPCLGQEMFVNMLDSTDFAARSFINQWRANGGTINSSFRIGITPKHATTLAVNHSKPLSDVLSDMNKNSNNIIARSIFLTLGNLHSKQGDTVADARAEVRRQLAQANIDDEALVLENGSGLSRRERVSARMMGEILAQAYHSSFQKIFIDSLPIGGYDGTLKNRFKNATQSLHLKTGTLKNVRALAGYRLPQTSGEHPLAIVLIVNSEQAGNYPSEMDSLLSTWLQTAQTTVMP</sequence>
<proteinExistence type="inferred from homology"/>
<dbReference type="OrthoDB" id="9802627at2"/>
<dbReference type="Pfam" id="PF02113">
    <property type="entry name" value="Peptidase_S13"/>
    <property type="match status" value="1"/>
</dbReference>
<evidence type="ECO:0000313" key="3">
    <source>
        <dbReference type="EMBL" id="KLT73074.1"/>
    </source>
</evidence>
<evidence type="ECO:0000256" key="1">
    <source>
        <dbReference type="ARBA" id="ARBA00006096"/>
    </source>
</evidence>
<dbReference type="InterPro" id="IPR012338">
    <property type="entry name" value="Beta-lactam/transpept-like"/>
</dbReference>
<dbReference type="NCBIfam" id="TIGR00666">
    <property type="entry name" value="PBP4"/>
    <property type="match status" value="1"/>
</dbReference>
<evidence type="ECO:0000256" key="2">
    <source>
        <dbReference type="ARBA" id="ARBA00022801"/>
    </source>
</evidence>
<keyword evidence="4" id="KW-1185">Reference proteome</keyword>
<evidence type="ECO:0000313" key="4">
    <source>
        <dbReference type="Proteomes" id="UP000036027"/>
    </source>
</evidence>
<dbReference type="PANTHER" id="PTHR30023:SF0">
    <property type="entry name" value="PENICILLIN-SENSITIVE CARBOXYPEPTIDASE A"/>
    <property type="match status" value="1"/>
</dbReference>
<name>A0A0J0YSJ3_9NEIS</name>
<dbReference type="GO" id="GO:0006508">
    <property type="term" value="P:proteolysis"/>
    <property type="evidence" value="ECO:0007669"/>
    <property type="project" value="InterPro"/>
</dbReference>
<protein>
    <submittedName>
        <fullName evidence="3">Peptidase S13</fullName>
    </submittedName>
</protein>
<dbReference type="PANTHER" id="PTHR30023">
    <property type="entry name" value="D-ALANYL-D-ALANINE CARBOXYPEPTIDASE"/>
    <property type="match status" value="1"/>
</dbReference>
<dbReference type="PATRIC" id="fig|1470200.3.peg.2220"/>
<dbReference type="Gene3D" id="3.50.80.20">
    <property type="entry name" value="D-Ala-D-Ala carboxypeptidase C, peptidase S13"/>
    <property type="match status" value="1"/>
</dbReference>
<dbReference type="SUPFAM" id="SSF56601">
    <property type="entry name" value="beta-lactamase/transpeptidase-like"/>
    <property type="match status" value="1"/>
</dbReference>
<dbReference type="Proteomes" id="UP000036027">
    <property type="component" value="Unassembled WGS sequence"/>
</dbReference>
<dbReference type="RefSeq" id="WP_047760870.1">
    <property type="nucleotide sequence ID" value="NZ_CP091510.1"/>
</dbReference>